<dbReference type="InterPro" id="IPR003587">
    <property type="entry name" value="Hint_dom_N"/>
</dbReference>
<dbReference type="InterPro" id="IPR036844">
    <property type="entry name" value="Hint_dom_sf"/>
</dbReference>
<evidence type="ECO:0000259" key="1">
    <source>
        <dbReference type="SMART" id="SM00306"/>
    </source>
</evidence>
<dbReference type="Pfam" id="PF13403">
    <property type="entry name" value="Hint_2"/>
    <property type="match status" value="1"/>
</dbReference>
<feature type="domain" description="Hint" evidence="1">
    <location>
        <begin position="220"/>
        <end position="327"/>
    </location>
</feature>
<gene>
    <name evidence="2" type="ORF">ACFSNC_21365</name>
</gene>
<organism evidence="2 3">
    <name type="scientific">Ancylobacter oerskovii</name>
    <dbReference type="NCBI Taxonomy" id="459519"/>
    <lineage>
        <taxon>Bacteria</taxon>
        <taxon>Pseudomonadati</taxon>
        <taxon>Pseudomonadota</taxon>
        <taxon>Alphaproteobacteria</taxon>
        <taxon>Hyphomicrobiales</taxon>
        <taxon>Xanthobacteraceae</taxon>
        <taxon>Ancylobacter</taxon>
    </lineage>
</organism>
<evidence type="ECO:0000313" key="2">
    <source>
        <dbReference type="EMBL" id="MFD2142965.1"/>
    </source>
</evidence>
<dbReference type="InterPro" id="IPR028992">
    <property type="entry name" value="Hedgehog/Intein_dom"/>
</dbReference>
<dbReference type="SUPFAM" id="SSF51294">
    <property type="entry name" value="Hedgehog/intein (Hint) domain"/>
    <property type="match status" value="1"/>
</dbReference>
<comment type="caution">
    <text evidence="2">The sequence shown here is derived from an EMBL/GenBank/DDBJ whole genome shotgun (WGS) entry which is preliminary data.</text>
</comment>
<accession>A0ABW4Z341</accession>
<dbReference type="SMART" id="SM00306">
    <property type="entry name" value="HintN"/>
    <property type="match status" value="1"/>
</dbReference>
<dbReference type="RefSeq" id="WP_213356066.1">
    <property type="nucleotide sequence ID" value="NZ_JAHBGB010000044.1"/>
</dbReference>
<sequence length="424" mass="44894">MALLDANLFDSSVTYDSTNLPPGETNVVTITALGSNTLTLDGVDTTVDYGLVGAQAVSNVTIAAIGGSNVVVNNPDVAVAVGTNFIYSVGGTSSMEVNGSNVLNLPVGVTQSVAFDNSGAGTFIYDSGTLLGLSPTSTTISVTGFATGDTLGYQNATFNAFSYNAGTSVGTITFNEPGLLGSTVTQTFNLQGLSASDAAAIQAAITAGTFVDADGNVVMPVCFVRGTLIETPEGPVAIETLKIGDKVIGRSGVREVKWIGWRDYGRAYLRTNEQKRAVAPVRVRAGAFADNVPSRDLLVSPWHHLFVSGKLVRANDLVNGMTIVQELNTPTVSYWHIELDQFDVVRAHGMFSEAWADGGNRDFFQNVDVTALRPEDRKRRKADRPGFEALRDEKRISVIREKVAARARKLAATEATVESTTVAA</sequence>
<dbReference type="Gene3D" id="2.170.16.10">
    <property type="entry name" value="Hedgehog/Intein (Hint) domain"/>
    <property type="match status" value="1"/>
</dbReference>
<dbReference type="EMBL" id="JBHUHD010000001">
    <property type="protein sequence ID" value="MFD2142965.1"/>
    <property type="molecule type" value="Genomic_DNA"/>
</dbReference>
<evidence type="ECO:0000313" key="3">
    <source>
        <dbReference type="Proteomes" id="UP001597299"/>
    </source>
</evidence>
<keyword evidence="3" id="KW-1185">Reference proteome</keyword>
<dbReference type="Proteomes" id="UP001597299">
    <property type="component" value="Unassembled WGS sequence"/>
</dbReference>
<proteinExistence type="predicted"/>
<name>A0ABW4Z341_9HYPH</name>
<protein>
    <submittedName>
        <fullName evidence="2">Hint domain-containing protein</fullName>
    </submittedName>
</protein>
<reference evidence="3" key="1">
    <citation type="journal article" date="2019" name="Int. J. Syst. Evol. Microbiol.">
        <title>The Global Catalogue of Microorganisms (GCM) 10K type strain sequencing project: providing services to taxonomists for standard genome sequencing and annotation.</title>
        <authorList>
            <consortium name="The Broad Institute Genomics Platform"/>
            <consortium name="The Broad Institute Genome Sequencing Center for Infectious Disease"/>
            <person name="Wu L."/>
            <person name="Ma J."/>
        </authorList>
    </citation>
    <scope>NUCLEOTIDE SEQUENCE [LARGE SCALE GENOMIC DNA]</scope>
    <source>
        <strain evidence="3">CCM 7435</strain>
    </source>
</reference>